<dbReference type="Proteomes" id="UP000005238">
    <property type="component" value="Unassembled WGS sequence"/>
</dbReference>
<dbReference type="STRING" id="164328.H3GUB8"/>
<name>H3GUB8_PHYRM</name>
<keyword evidence="3" id="KW-1185">Reference proteome</keyword>
<dbReference type="HOGENOM" id="CLU_1083660_0_0_1"/>
<dbReference type="Gene3D" id="2.170.270.10">
    <property type="entry name" value="SET domain"/>
    <property type="match status" value="1"/>
</dbReference>
<accession>H3GUB8</accession>
<protein>
    <recommendedName>
        <fullName evidence="1">SET domain-containing protein</fullName>
    </recommendedName>
</protein>
<dbReference type="SUPFAM" id="SSF82199">
    <property type="entry name" value="SET domain"/>
    <property type="match status" value="1"/>
</dbReference>
<dbReference type="InParanoid" id="H3GUB8"/>
<evidence type="ECO:0000259" key="1">
    <source>
        <dbReference type="Pfam" id="PF00856"/>
    </source>
</evidence>
<dbReference type="AlphaFoldDB" id="H3GUB8"/>
<dbReference type="EnsemblProtists" id="Phyra80807">
    <property type="protein sequence ID" value="Phyra80807"/>
    <property type="gene ID" value="Phyra80807"/>
</dbReference>
<evidence type="ECO:0000313" key="2">
    <source>
        <dbReference type="EnsemblProtists" id="Phyra80807"/>
    </source>
</evidence>
<organism evidence="2 3">
    <name type="scientific">Phytophthora ramorum</name>
    <name type="common">Sudden oak death agent</name>
    <dbReference type="NCBI Taxonomy" id="164328"/>
    <lineage>
        <taxon>Eukaryota</taxon>
        <taxon>Sar</taxon>
        <taxon>Stramenopiles</taxon>
        <taxon>Oomycota</taxon>
        <taxon>Peronosporomycetes</taxon>
        <taxon>Peronosporales</taxon>
        <taxon>Peronosporaceae</taxon>
        <taxon>Phytophthora</taxon>
    </lineage>
</organism>
<dbReference type="EMBL" id="DS566049">
    <property type="status" value="NOT_ANNOTATED_CDS"/>
    <property type="molecule type" value="Genomic_DNA"/>
</dbReference>
<proteinExistence type="predicted"/>
<reference evidence="2" key="2">
    <citation type="submission" date="2015-06" db="UniProtKB">
        <authorList>
            <consortium name="EnsemblProtists"/>
        </authorList>
    </citation>
    <scope>IDENTIFICATION</scope>
    <source>
        <strain evidence="2">Pr102</strain>
    </source>
</reference>
<evidence type="ECO:0000313" key="3">
    <source>
        <dbReference type="Proteomes" id="UP000005238"/>
    </source>
</evidence>
<feature type="domain" description="SET" evidence="1">
    <location>
        <begin position="158"/>
        <end position="244"/>
    </location>
</feature>
<dbReference type="Pfam" id="PF00856">
    <property type="entry name" value="SET"/>
    <property type="match status" value="1"/>
</dbReference>
<reference evidence="3" key="1">
    <citation type="journal article" date="2006" name="Science">
        <title>Phytophthora genome sequences uncover evolutionary origins and mechanisms of pathogenesis.</title>
        <authorList>
            <person name="Tyler B.M."/>
            <person name="Tripathy S."/>
            <person name="Zhang X."/>
            <person name="Dehal P."/>
            <person name="Jiang R.H."/>
            <person name="Aerts A."/>
            <person name="Arredondo F.D."/>
            <person name="Baxter L."/>
            <person name="Bensasson D."/>
            <person name="Beynon J.L."/>
            <person name="Chapman J."/>
            <person name="Damasceno C.M."/>
            <person name="Dorrance A.E."/>
            <person name="Dou D."/>
            <person name="Dickerman A.W."/>
            <person name="Dubchak I.L."/>
            <person name="Garbelotto M."/>
            <person name="Gijzen M."/>
            <person name="Gordon S.G."/>
            <person name="Govers F."/>
            <person name="Grunwald N.J."/>
            <person name="Huang W."/>
            <person name="Ivors K.L."/>
            <person name="Jones R.W."/>
            <person name="Kamoun S."/>
            <person name="Krampis K."/>
            <person name="Lamour K.H."/>
            <person name="Lee M.K."/>
            <person name="McDonald W.H."/>
            <person name="Medina M."/>
            <person name="Meijer H.J."/>
            <person name="Nordberg E.K."/>
            <person name="Maclean D.J."/>
            <person name="Ospina-Giraldo M.D."/>
            <person name="Morris P.F."/>
            <person name="Phuntumart V."/>
            <person name="Putnam N.H."/>
            <person name="Rash S."/>
            <person name="Rose J.K."/>
            <person name="Sakihama Y."/>
            <person name="Salamov A.A."/>
            <person name="Savidor A."/>
            <person name="Scheuring C.F."/>
            <person name="Smith B.M."/>
            <person name="Sobral B.W."/>
            <person name="Terry A."/>
            <person name="Torto-Alalibo T.A."/>
            <person name="Win J."/>
            <person name="Xu Z."/>
            <person name="Zhang H."/>
            <person name="Grigoriev I.V."/>
            <person name="Rokhsar D.S."/>
            <person name="Boore J.L."/>
        </authorList>
    </citation>
    <scope>NUCLEOTIDE SEQUENCE [LARGE SCALE GENOMIC DNA]</scope>
    <source>
        <strain evidence="3">Pr102</strain>
    </source>
</reference>
<dbReference type="InterPro" id="IPR001214">
    <property type="entry name" value="SET_dom"/>
</dbReference>
<sequence>MTPTRYLKAGVVQKRIKSATKLTRRRALLKESHDVVTNAPRHTAPFASTYRAAHGVGSLAPGAPTIPTSHCSSVLSPRAPARRAESGVADTQVPVIASSLHDEVRLPSRASAPEDVFALARMNVFCNINCCPYDGKCGNGLAESDKVRLMRNTRTSSLGLVAAEDIGAGQVLDQYLGEMERVRISSRDRPRNRGYWLIMKTRPELPASPVRMAIYAEGMGGMMRFVNHSCEPVVDFREVANGRRTTVDVTSSAQVRR</sequence>
<dbReference type="InterPro" id="IPR046341">
    <property type="entry name" value="SET_dom_sf"/>
</dbReference>